<keyword evidence="7" id="KW-0157">Chromophore</keyword>
<keyword evidence="4 12" id="KW-0812">Transmembrane</keyword>
<dbReference type="PROSITE" id="PS00238">
    <property type="entry name" value="OPSIN"/>
    <property type="match status" value="1"/>
</dbReference>
<accession>A0ABD0LCQ6</accession>
<keyword evidence="8" id="KW-0297">G-protein coupled receptor</keyword>
<dbReference type="GO" id="GO:0007602">
    <property type="term" value="P:phototransduction"/>
    <property type="evidence" value="ECO:0007669"/>
    <property type="project" value="UniProtKB-KW"/>
</dbReference>
<dbReference type="GO" id="GO:0004930">
    <property type="term" value="F:G protein-coupled receptor activity"/>
    <property type="evidence" value="ECO:0007669"/>
    <property type="project" value="UniProtKB-KW"/>
</dbReference>
<organism evidence="14 15">
    <name type="scientific">Batillaria attramentaria</name>
    <dbReference type="NCBI Taxonomy" id="370345"/>
    <lineage>
        <taxon>Eukaryota</taxon>
        <taxon>Metazoa</taxon>
        <taxon>Spiralia</taxon>
        <taxon>Lophotrochozoa</taxon>
        <taxon>Mollusca</taxon>
        <taxon>Gastropoda</taxon>
        <taxon>Caenogastropoda</taxon>
        <taxon>Sorbeoconcha</taxon>
        <taxon>Cerithioidea</taxon>
        <taxon>Batillariidae</taxon>
        <taxon>Batillaria</taxon>
    </lineage>
</organism>
<dbReference type="GO" id="GO:0016020">
    <property type="term" value="C:membrane"/>
    <property type="evidence" value="ECO:0007669"/>
    <property type="project" value="UniProtKB-SubCell"/>
</dbReference>
<dbReference type="FunFam" id="1.20.1070.10:FF:000219">
    <property type="entry name" value="Opsin 5-like 2"/>
    <property type="match status" value="1"/>
</dbReference>
<keyword evidence="15" id="KW-1185">Reference proteome</keyword>
<name>A0ABD0LCQ6_9CAEN</name>
<keyword evidence="2" id="KW-0600">Photoreceptor protein</keyword>
<evidence type="ECO:0000256" key="12">
    <source>
        <dbReference type="SAM" id="Phobius"/>
    </source>
</evidence>
<evidence type="ECO:0000256" key="10">
    <source>
        <dbReference type="ARBA" id="ARBA00023170"/>
    </source>
</evidence>
<feature type="transmembrane region" description="Helical" evidence="12">
    <location>
        <begin position="78"/>
        <end position="95"/>
    </location>
</feature>
<keyword evidence="3" id="KW-0716">Sensory transduction</keyword>
<dbReference type="PRINTS" id="PR00237">
    <property type="entry name" value="GPCRRHODOPSN"/>
</dbReference>
<keyword evidence="9 12" id="KW-0472">Membrane</keyword>
<evidence type="ECO:0000256" key="7">
    <source>
        <dbReference type="ARBA" id="ARBA00022991"/>
    </source>
</evidence>
<dbReference type="Pfam" id="PF00001">
    <property type="entry name" value="7tm_1"/>
    <property type="match status" value="1"/>
</dbReference>
<keyword evidence="6 12" id="KW-1133">Transmembrane helix</keyword>
<comment type="subcellular location">
    <subcellularLocation>
        <location evidence="1">Membrane</location>
        <topology evidence="1">Multi-pass membrane protein</topology>
    </subcellularLocation>
</comment>
<dbReference type="EMBL" id="JACVVK020000060">
    <property type="protein sequence ID" value="KAK7497239.1"/>
    <property type="molecule type" value="Genomic_DNA"/>
</dbReference>
<dbReference type="InterPro" id="IPR027430">
    <property type="entry name" value="Retinal_BS"/>
</dbReference>
<keyword evidence="5" id="KW-0681">Retinal protein</keyword>
<feature type="non-terminal residue" evidence="14">
    <location>
        <position position="356"/>
    </location>
</feature>
<dbReference type="Proteomes" id="UP001519460">
    <property type="component" value="Unassembled WGS sequence"/>
</dbReference>
<evidence type="ECO:0000256" key="4">
    <source>
        <dbReference type="ARBA" id="ARBA00022692"/>
    </source>
</evidence>
<evidence type="ECO:0000259" key="13">
    <source>
        <dbReference type="PROSITE" id="PS50262"/>
    </source>
</evidence>
<protein>
    <recommendedName>
        <fullName evidence="13">G-protein coupled receptors family 1 profile domain-containing protein</fullName>
    </recommendedName>
</protein>
<feature type="domain" description="G-protein coupled receptors family 1 profile" evidence="13">
    <location>
        <begin position="57"/>
        <end position="317"/>
    </location>
</feature>
<evidence type="ECO:0000256" key="2">
    <source>
        <dbReference type="ARBA" id="ARBA00022543"/>
    </source>
</evidence>
<comment type="caution">
    <text evidence="14">The sequence shown here is derived from an EMBL/GenBank/DDBJ whole genome shotgun (WGS) entry which is preliminary data.</text>
</comment>
<dbReference type="PANTHER" id="PTHR24240">
    <property type="entry name" value="OPSIN"/>
    <property type="match status" value="1"/>
</dbReference>
<dbReference type="PROSITE" id="PS50262">
    <property type="entry name" value="G_PROTEIN_RECEP_F1_2"/>
    <property type="match status" value="1"/>
</dbReference>
<evidence type="ECO:0000256" key="3">
    <source>
        <dbReference type="ARBA" id="ARBA00022606"/>
    </source>
</evidence>
<dbReference type="GO" id="GO:0009881">
    <property type="term" value="F:photoreceptor activity"/>
    <property type="evidence" value="ECO:0007669"/>
    <property type="project" value="UniProtKB-KW"/>
</dbReference>
<keyword evidence="11" id="KW-0807">Transducer</keyword>
<evidence type="ECO:0000256" key="8">
    <source>
        <dbReference type="ARBA" id="ARBA00023040"/>
    </source>
</evidence>
<proteinExistence type="predicted"/>
<keyword evidence="10" id="KW-0675">Receptor</keyword>
<evidence type="ECO:0000256" key="1">
    <source>
        <dbReference type="ARBA" id="ARBA00004141"/>
    </source>
</evidence>
<evidence type="ECO:0000256" key="9">
    <source>
        <dbReference type="ARBA" id="ARBA00023136"/>
    </source>
</evidence>
<dbReference type="SUPFAM" id="SSF81321">
    <property type="entry name" value="Family A G protein-coupled receptor-like"/>
    <property type="match status" value="1"/>
</dbReference>
<feature type="transmembrane region" description="Helical" evidence="12">
    <location>
        <begin position="115"/>
        <end position="138"/>
    </location>
</feature>
<evidence type="ECO:0000313" key="14">
    <source>
        <dbReference type="EMBL" id="KAK7497239.1"/>
    </source>
</evidence>
<reference evidence="14 15" key="1">
    <citation type="journal article" date="2023" name="Sci. Data">
        <title>Genome assembly of the Korean intertidal mud-creeper Batillaria attramentaria.</title>
        <authorList>
            <person name="Patra A.K."/>
            <person name="Ho P.T."/>
            <person name="Jun S."/>
            <person name="Lee S.J."/>
            <person name="Kim Y."/>
            <person name="Won Y.J."/>
        </authorList>
    </citation>
    <scope>NUCLEOTIDE SEQUENCE [LARGE SCALE GENOMIC DNA]</scope>
    <source>
        <strain evidence="14">Wonlab-2016</strain>
    </source>
</reference>
<feature type="transmembrane region" description="Helical" evidence="12">
    <location>
        <begin position="205"/>
        <end position="225"/>
    </location>
</feature>
<evidence type="ECO:0000313" key="15">
    <source>
        <dbReference type="Proteomes" id="UP001519460"/>
    </source>
</evidence>
<dbReference type="InterPro" id="IPR050125">
    <property type="entry name" value="GPCR_opsins"/>
</dbReference>
<feature type="transmembrane region" description="Helical" evidence="12">
    <location>
        <begin position="39"/>
        <end position="66"/>
    </location>
</feature>
<gene>
    <name evidence="14" type="ORF">BaRGS_00011533</name>
</gene>
<sequence length="356" mass="40003">MTSDRERSVQFSQMTATEDILNNVSSRVHTPPPPLPQEAYLAMGVYLVILGGVAFCGNFTVLLVIVCQKKALMKFQNILLVNMALVDLLVTMTAYPLTAISSFHGRWLFGEVMCWVSGFFVFSLTMVSMNTQTFIAVFRYILVCRPSLHHLLRPQTAKPVLIASWVHAVFWTALPLFGWNSYVPEPFLTSCTIQWAADTFLSKSYIVLTVFTCYLLHVSVVVFCYTSILHKSRKLTFGARKNSSMVRLEELLWHHKVETERGVTKMCAAMMGTFLICWTPYAVVSLIATGGYPLSADVSTLPTMFAKLSCATNPVIYAFMSSKFREGLCALFPWTQRNQNRVGTRTAAIEMAEESK</sequence>
<dbReference type="AlphaFoldDB" id="A0ABD0LCQ6"/>
<evidence type="ECO:0000256" key="6">
    <source>
        <dbReference type="ARBA" id="ARBA00022989"/>
    </source>
</evidence>
<dbReference type="InterPro" id="IPR017452">
    <property type="entry name" value="GPCR_Rhodpsn_7TM"/>
</dbReference>
<feature type="transmembrane region" description="Helical" evidence="12">
    <location>
        <begin position="159"/>
        <end position="179"/>
    </location>
</feature>
<evidence type="ECO:0000256" key="5">
    <source>
        <dbReference type="ARBA" id="ARBA00022925"/>
    </source>
</evidence>
<dbReference type="Gene3D" id="1.20.1070.10">
    <property type="entry name" value="Rhodopsin 7-helix transmembrane proteins"/>
    <property type="match status" value="1"/>
</dbReference>
<evidence type="ECO:0000256" key="11">
    <source>
        <dbReference type="ARBA" id="ARBA00023224"/>
    </source>
</evidence>
<dbReference type="InterPro" id="IPR000276">
    <property type="entry name" value="GPCR_Rhodpsn"/>
</dbReference>